<reference evidence="1 2" key="1">
    <citation type="submission" date="2019-03" db="EMBL/GenBank/DDBJ databases">
        <title>Draft genome sequences of novel Actinobacteria.</title>
        <authorList>
            <person name="Sahin N."/>
            <person name="Ay H."/>
            <person name="Saygin H."/>
        </authorList>
    </citation>
    <scope>NUCLEOTIDE SEQUENCE [LARGE SCALE GENOMIC DNA]</scope>
    <source>
        <strain evidence="1 2">7K502</strain>
    </source>
</reference>
<name>A0A4R4YX79_9PSEU</name>
<keyword evidence="2" id="KW-1185">Reference proteome</keyword>
<sequence>MPTYTVAGLTNPTTRAVLISAVFKGSLKEVSTRHKCGEWGQWTRFTDVVEAENPARAEAMVSARFTMPLSVAEQPV</sequence>
<accession>A0A4R4YX79</accession>
<organism evidence="1 2">
    <name type="scientific">Saccharopolyspora elongata</name>
    <dbReference type="NCBI Taxonomy" id="2530387"/>
    <lineage>
        <taxon>Bacteria</taxon>
        <taxon>Bacillati</taxon>
        <taxon>Actinomycetota</taxon>
        <taxon>Actinomycetes</taxon>
        <taxon>Pseudonocardiales</taxon>
        <taxon>Pseudonocardiaceae</taxon>
        <taxon>Saccharopolyspora</taxon>
    </lineage>
</organism>
<protein>
    <submittedName>
        <fullName evidence="1">Uncharacterized protein</fullName>
    </submittedName>
</protein>
<evidence type="ECO:0000313" key="2">
    <source>
        <dbReference type="Proteomes" id="UP000294947"/>
    </source>
</evidence>
<comment type="caution">
    <text evidence="1">The sequence shown here is derived from an EMBL/GenBank/DDBJ whole genome shotgun (WGS) entry which is preliminary data.</text>
</comment>
<dbReference type="AlphaFoldDB" id="A0A4R4YX79"/>
<dbReference type="Proteomes" id="UP000294947">
    <property type="component" value="Unassembled WGS sequence"/>
</dbReference>
<gene>
    <name evidence="1" type="ORF">E1288_21050</name>
</gene>
<dbReference type="EMBL" id="SMKW01000027">
    <property type="protein sequence ID" value="TDD49009.1"/>
    <property type="molecule type" value="Genomic_DNA"/>
</dbReference>
<proteinExistence type="predicted"/>
<evidence type="ECO:0000313" key="1">
    <source>
        <dbReference type="EMBL" id="TDD49009.1"/>
    </source>
</evidence>